<evidence type="ECO:0000313" key="2">
    <source>
        <dbReference type="Proteomes" id="UP000646827"/>
    </source>
</evidence>
<gene>
    <name evidence="1" type="ORF">INT45_004410</name>
</gene>
<reference evidence="1 2" key="1">
    <citation type="submission" date="2020-12" db="EMBL/GenBank/DDBJ databases">
        <title>Metabolic potential, ecology and presence of endohyphal bacteria is reflected in genomic diversity of Mucoromycotina.</title>
        <authorList>
            <person name="Muszewska A."/>
            <person name="Okrasinska A."/>
            <person name="Steczkiewicz K."/>
            <person name="Drgas O."/>
            <person name="Orlowska M."/>
            <person name="Perlinska-Lenart U."/>
            <person name="Aleksandrzak-Piekarczyk T."/>
            <person name="Szatraj K."/>
            <person name="Zielenkiewicz U."/>
            <person name="Pilsyk S."/>
            <person name="Malc E."/>
            <person name="Mieczkowski P."/>
            <person name="Kruszewska J.S."/>
            <person name="Biernat P."/>
            <person name="Pawlowska J."/>
        </authorList>
    </citation>
    <scope>NUCLEOTIDE SEQUENCE [LARGE SCALE GENOMIC DNA]</scope>
    <source>
        <strain evidence="1 2">CBS 142.35</strain>
    </source>
</reference>
<proteinExistence type="predicted"/>
<accession>A0A8H7S9I6</accession>
<dbReference type="Proteomes" id="UP000646827">
    <property type="component" value="Unassembled WGS sequence"/>
</dbReference>
<comment type="caution">
    <text evidence="1">The sequence shown here is derived from an EMBL/GenBank/DDBJ whole genome shotgun (WGS) entry which is preliminary data.</text>
</comment>
<name>A0A8H7S9I6_9FUNG</name>
<keyword evidence="2" id="KW-1185">Reference proteome</keyword>
<protein>
    <submittedName>
        <fullName evidence="1">Uncharacterized protein</fullName>
    </submittedName>
</protein>
<organism evidence="1 2">
    <name type="scientific">Circinella minor</name>
    <dbReference type="NCBI Taxonomy" id="1195481"/>
    <lineage>
        <taxon>Eukaryota</taxon>
        <taxon>Fungi</taxon>
        <taxon>Fungi incertae sedis</taxon>
        <taxon>Mucoromycota</taxon>
        <taxon>Mucoromycotina</taxon>
        <taxon>Mucoromycetes</taxon>
        <taxon>Mucorales</taxon>
        <taxon>Lichtheimiaceae</taxon>
        <taxon>Circinella</taxon>
    </lineage>
</organism>
<dbReference type="AlphaFoldDB" id="A0A8H7S9I6"/>
<evidence type="ECO:0000313" key="1">
    <source>
        <dbReference type="EMBL" id="KAG2224565.1"/>
    </source>
</evidence>
<sequence length="120" mass="14036">MCDLRNFQQEVSRFTHDLTSTFPPLVSSVEKIQSLLEEMIHAFNEYLRSVNKVGTPNKNIFSDEKTSVEQEFHYDNDDNDIKKSEPSLEELIVQKIEILRARLKMLQTTKQKLTEESSNE</sequence>
<dbReference type="OrthoDB" id="10310578at2759"/>
<dbReference type="EMBL" id="JAEPRB010000041">
    <property type="protein sequence ID" value="KAG2224565.1"/>
    <property type="molecule type" value="Genomic_DNA"/>
</dbReference>